<gene>
    <name evidence="1" type="ORF">GN277_07570</name>
</gene>
<accession>A0A7X3MFB6</accession>
<organism evidence="1 2">
    <name type="scientific">Sporofaciens musculi</name>
    <dbReference type="NCBI Taxonomy" id="2681861"/>
    <lineage>
        <taxon>Bacteria</taxon>
        <taxon>Bacillati</taxon>
        <taxon>Bacillota</taxon>
        <taxon>Clostridia</taxon>
        <taxon>Lachnospirales</taxon>
        <taxon>Lachnospiraceae</taxon>
        <taxon>Sporofaciens</taxon>
    </lineage>
</organism>
<dbReference type="Pfam" id="PF20063">
    <property type="entry name" value="DUF6462"/>
    <property type="match status" value="1"/>
</dbReference>
<proteinExistence type="predicted"/>
<dbReference type="InterPro" id="IPR045591">
    <property type="entry name" value="DUF6462"/>
</dbReference>
<dbReference type="EMBL" id="WUQX01000001">
    <property type="protein sequence ID" value="MXP75245.1"/>
    <property type="molecule type" value="Genomic_DNA"/>
</dbReference>
<name>A0A7X3MFB6_9FIRM</name>
<dbReference type="InterPro" id="IPR038148">
    <property type="entry name" value="Tn1545/Tn916_Xis"/>
</dbReference>
<dbReference type="RefSeq" id="WP_159750547.1">
    <property type="nucleotide sequence ID" value="NZ_WUQX01000001.1"/>
</dbReference>
<evidence type="ECO:0008006" key="3">
    <source>
        <dbReference type="Google" id="ProtNLM"/>
    </source>
</evidence>
<evidence type="ECO:0000313" key="1">
    <source>
        <dbReference type="EMBL" id="MXP75245.1"/>
    </source>
</evidence>
<dbReference type="Proteomes" id="UP000460412">
    <property type="component" value="Unassembled WGS sequence"/>
</dbReference>
<sequence>MEIEHIALNEKRLLDIGEFQVYTSLGRSRATQLAKESGAVFRFGRRLLIDRIKFDAWCDQQ</sequence>
<reference evidence="1 2" key="1">
    <citation type="submission" date="2019-12" db="EMBL/GenBank/DDBJ databases">
        <title>Sporaefaciens musculi gen. nov., sp. nov., a novel bacterium isolated from the caecum of an obese mouse.</title>
        <authorList>
            <person name="Rasmussen T.S."/>
            <person name="Streidl T."/>
            <person name="Hitch T.C.A."/>
            <person name="Wortmann E."/>
            <person name="Deptula P."/>
            <person name="Hansen M."/>
            <person name="Nielsen D.S."/>
            <person name="Clavel T."/>
            <person name="Vogensen F.K."/>
        </authorList>
    </citation>
    <scope>NUCLEOTIDE SEQUENCE [LARGE SCALE GENOMIC DNA]</scope>
    <source>
        <strain evidence="1 2">WCA-9-b2</strain>
    </source>
</reference>
<dbReference type="Gene3D" id="3.90.105.50">
    <property type="match status" value="1"/>
</dbReference>
<keyword evidence="2" id="KW-1185">Reference proteome</keyword>
<protein>
    <recommendedName>
        <fullName evidence="3">Helix-turn-helix domain-containing protein</fullName>
    </recommendedName>
</protein>
<comment type="caution">
    <text evidence="1">The sequence shown here is derived from an EMBL/GenBank/DDBJ whole genome shotgun (WGS) entry which is preliminary data.</text>
</comment>
<dbReference type="AlphaFoldDB" id="A0A7X3MFB6"/>
<evidence type="ECO:0000313" key="2">
    <source>
        <dbReference type="Proteomes" id="UP000460412"/>
    </source>
</evidence>